<evidence type="ECO:0000256" key="8">
    <source>
        <dbReference type="ARBA" id="ARBA00022786"/>
    </source>
</evidence>
<feature type="compositionally biased region" description="Low complexity" evidence="13">
    <location>
        <begin position="365"/>
        <end position="384"/>
    </location>
</feature>
<feature type="region of interest" description="Disordered" evidence="13">
    <location>
        <begin position="161"/>
        <end position="180"/>
    </location>
</feature>
<keyword evidence="5 14" id="KW-0812">Transmembrane</keyword>
<gene>
    <name evidence="16" type="ORF">ASPZODRAFT_2129819</name>
</gene>
<evidence type="ECO:0000256" key="5">
    <source>
        <dbReference type="ARBA" id="ARBA00022692"/>
    </source>
</evidence>
<dbReference type="GO" id="GO:0008270">
    <property type="term" value="F:zinc ion binding"/>
    <property type="evidence" value="ECO:0007669"/>
    <property type="project" value="UniProtKB-KW"/>
</dbReference>
<comment type="subcellular location">
    <subcellularLocation>
        <location evidence="2">Membrane</location>
        <topology evidence="2">Multi-pass membrane protein</topology>
    </subcellularLocation>
</comment>
<dbReference type="SUPFAM" id="SSF57850">
    <property type="entry name" value="RING/U-box"/>
    <property type="match status" value="1"/>
</dbReference>
<feature type="region of interest" description="Disordered" evidence="13">
    <location>
        <begin position="467"/>
        <end position="501"/>
    </location>
</feature>
<dbReference type="RefSeq" id="XP_022581105.1">
    <property type="nucleotide sequence ID" value="XM_022727838.1"/>
</dbReference>
<evidence type="ECO:0000313" key="16">
    <source>
        <dbReference type="EMBL" id="OJJ46595.1"/>
    </source>
</evidence>
<dbReference type="GO" id="GO:0016020">
    <property type="term" value="C:membrane"/>
    <property type="evidence" value="ECO:0007669"/>
    <property type="project" value="UniProtKB-SubCell"/>
</dbReference>
<keyword evidence="6" id="KW-0479">Metal-binding</keyword>
<accession>A0A1L9SHC8</accession>
<feature type="region of interest" description="Disordered" evidence="13">
    <location>
        <begin position="319"/>
        <end position="411"/>
    </location>
</feature>
<evidence type="ECO:0000256" key="14">
    <source>
        <dbReference type="SAM" id="Phobius"/>
    </source>
</evidence>
<evidence type="ECO:0000256" key="4">
    <source>
        <dbReference type="ARBA" id="ARBA00022679"/>
    </source>
</evidence>
<dbReference type="PANTHER" id="PTHR45977:SF4">
    <property type="entry name" value="RING-TYPE DOMAIN-CONTAINING PROTEIN"/>
    <property type="match status" value="1"/>
</dbReference>
<evidence type="ECO:0000256" key="9">
    <source>
        <dbReference type="ARBA" id="ARBA00022833"/>
    </source>
</evidence>
<dbReference type="GeneID" id="34614302"/>
<keyword evidence="11 14" id="KW-0472">Membrane</keyword>
<evidence type="ECO:0000256" key="3">
    <source>
        <dbReference type="ARBA" id="ARBA00012483"/>
    </source>
</evidence>
<keyword evidence="4" id="KW-0808">Transferase</keyword>
<feature type="compositionally biased region" description="Basic and acidic residues" evidence="13">
    <location>
        <begin position="385"/>
        <end position="395"/>
    </location>
</feature>
<evidence type="ECO:0000256" key="1">
    <source>
        <dbReference type="ARBA" id="ARBA00000900"/>
    </source>
</evidence>
<protein>
    <recommendedName>
        <fullName evidence="3">RING-type E3 ubiquitin transferase</fullName>
        <ecNumber evidence="3">2.3.2.27</ecNumber>
    </recommendedName>
</protein>
<evidence type="ECO:0000256" key="11">
    <source>
        <dbReference type="ARBA" id="ARBA00023136"/>
    </source>
</evidence>
<name>A0A1L9SHC8_9EURO</name>
<dbReference type="GO" id="GO:0006511">
    <property type="term" value="P:ubiquitin-dependent protein catabolic process"/>
    <property type="evidence" value="ECO:0007669"/>
    <property type="project" value="TreeGrafter"/>
</dbReference>
<keyword evidence="9" id="KW-0862">Zinc</keyword>
<dbReference type="Pfam" id="PF13639">
    <property type="entry name" value="zf-RING_2"/>
    <property type="match status" value="1"/>
</dbReference>
<dbReference type="CDD" id="cd16454">
    <property type="entry name" value="RING-H2_PA-TM-RING"/>
    <property type="match status" value="1"/>
</dbReference>
<dbReference type="Gene3D" id="3.30.40.10">
    <property type="entry name" value="Zinc/RING finger domain, C3HC4 (zinc finger)"/>
    <property type="match status" value="1"/>
</dbReference>
<dbReference type="InterPro" id="IPR013083">
    <property type="entry name" value="Znf_RING/FYVE/PHD"/>
</dbReference>
<keyword evidence="10 14" id="KW-1133">Transmembrane helix</keyword>
<feature type="region of interest" description="Disordered" evidence="13">
    <location>
        <begin position="537"/>
        <end position="571"/>
    </location>
</feature>
<dbReference type="AlphaFoldDB" id="A0A1L9SHC8"/>
<evidence type="ECO:0000256" key="12">
    <source>
        <dbReference type="PROSITE-ProRule" id="PRU00175"/>
    </source>
</evidence>
<proteinExistence type="predicted"/>
<dbReference type="PROSITE" id="PS50089">
    <property type="entry name" value="ZF_RING_2"/>
    <property type="match status" value="1"/>
</dbReference>
<evidence type="ECO:0000313" key="17">
    <source>
        <dbReference type="Proteomes" id="UP000184188"/>
    </source>
</evidence>
<evidence type="ECO:0000256" key="2">
    <source>
        <dbReference type="ARBA" id="ARBA00004141"/>
    </source>
</evidence>
<dbReference type="SMART" id="SM00184">
    <property type="entry name" value="RING"/>
    <property type="match status" value="1"/>
</dbReference>
<evidence type="ECO:0000256" key="13">
    <source>
        <dbReference type="SAM" id="MobiDB-lite"/>
    </source>
</evidence>
<evidence type="ECO:0000256" key="10">
    <source>
        <dbReference type="ARBA" id="ARBA00022989"/>
    </source>
</evidence>
<feature type="region of interest" description="Disordered" evidence="13">
    <location>
        <begin position="221"/>
        <end position="248"/>
    </location>
</feature>
<comment type="catalytic activity">
    <reaction evidence="1">
        <text>S-ubiquitinyl-[E2 ubiquitin-conjugating enzyme]-L-cysteine + [acceptor protein]-L-lysine = [E2 ubiquitin-conjugating enzyme]-L-cysteine + N(6)-ubiquitinyl-[acceptor protein]-L-lysine.</text>
        <dbReference type="EC" id="2.3.2.27"/>
    </reaction>
</comment>
<dbReference type="EC" id="2.3.2.27" evidence="3"/>
<feature type="compositionally biased region" description="Basic and acidic residues" evidence="13">
    <location>
        <begin position="468"/>
        <end position="478"/>
    </location>
</feature>
<organism evidence="16 17">
    <name type="scientific">Penicilliopsis zonata CBS 506.65</name>
    <dbReference type="NCBI Taxonomy" id="1073090"/>
    <lineage>
        <taxon>Eukaryota</taxon>
        <taxon>Fungi</taxon>
        <taxon>Dikarya</taxon>
        <taxon>Ascomycota</taxon>
        <taxon>Pezizomycotina</taxon>
        <taxon>Eurotiomycetes</taxon>
        <taxon>Eurotiomycetidae</taxon>
        <taxon>Eurotiales</taxon>
        <taxon>Aspergillaceae</taxon>
        <taxon>Penicilliopsis</taxon>
    </lineage>
</organism>
<dbReference type="GO" id="GO:0061630">
    <property type="term" value="F:ubiquitin protein ligase activity"/>
    <property type="evidence" value="ECO:0007669"/>
    <property type="project" value="UniProtKB-EC"/>
</dbReference>
<feature type="compositionally biased region" description="Polar residues" evidence="13">
    <location>
        <begin position="488"/>
        <end position="498"/>
    </location>
</feature>
<dbReference type="OrthoDB" id="8062037at2759"/>
<reference evidence="17" key="1">
    <citation type="journal article" date="2017" name="Genome Biol.">
        <title>Comparative genomics reveals high biological diversity and specific adaptations in the industrially and medically important fungal genus Aspergillus.</title>
        <authorList>
            <person name="de Vries R.P."/>
            <person name="Riley R."/>
            <person name="Wiebenga A."/>
            <person name="Aguilar-Osorio G."/>
            <person name="Amillis S."/>
            <person name="Uchima C.A."/>
            <person name="Anderluh G."/>
            <person name="Asadollahi M."/>
            <person name="Askin M."/>
            <person name="Barry K."/>
            <person name="Battaglia E."/>
            <person name="Bayram O."/>
            <person name="Benocci T."/>
            <person name="Braus-Stromeyer S.A."/>
            <person name="Caldana C."/>
            <person name="Canovas D."/>
            <person name="Cerqueira G.C."/>
            <person name="Chen F."/>
            <person name="Chen W."/>
            <person name="Choi C."/>
            <person name="Clum A."/>
            <person name="Dos Santos R.A."/>
            <person name="Damasio A.R."/>
            <person name="Diallinas G."/>
            <person name="Emri T."/>
            <person name="Fekete E."/>
            <person name="Flipphi M."/>
            <person name="Freyberg S."/>
            <person name="Gallo A."/>
            <person name="Gournas C."/>
            <person name="Habgood R."/>
            <person name="Hainaut M."/>
            <person name="Harispe M.L."/>
            <person name="Henrissat B."/>
            <person name="Hilden K.S."/>
            <person name="Hope R."/>
            <person name="Hossain A."/>
            <person name="Karabika E."/>
            <person name="Karaffa L."/>
            <person name="Karanyi Z."/>
            <person name="Krasevec N."/>
            <person name="Kuo A."/>
            <person name="Kusch H."/>
            <person name="LaButti K."/>
            <person name="Lagendijk E.L."/>
            <person name="Lapidus A."/>
            <person name="Levasseur A."/>
            <person name="Lindquist E."/>
            <person name="Lipzen A."/>
            <person name="Logrieco A.F."/>
            <person name="MacCabe A."/>
            <person name="Maekelae M.R."/>
            <person name="Malavazi I."/>
            <person name="Melin P."/>
            <person name="Meyer V."/>
            <person name="Mielnichuk N."/>
            <person name="Miskei M."/>
            <person name="Molnar A.P."/>
            <person name="Mule G."/>
            <person name="Ngan C.Y."/>
            <person name="Orejas M."/>
            <person name="Orosz E."/>
            <person name="Ouedraogo J.P."/>
            <person name="Overkamp K.M."/>
            <person name="Park H.-S."/>
            <person name="Perrone G."/>
            <person name="Piumi F."/>
            <person name="Punt P.J."/>
            <person name="Ram A.F."/>
            <person name="Ramon A."/>
            <person name="Rauscher S."/>
            <person name="Record E."/>
            <person name="Riano-Pachon D.M."/>
            <person name="Robert V."/>
            <person name="Roehrig J."/>
            <person name="Ruller R."/>
            <person name="Salamov A."/>
            <person name="Salih N.S."/>
            <person name="Samson R.A."/>
            <person name="Sandor E."/>
            <person name="Sanguinetti M."/>
            <person name="Schuetze T."/>
            <person name="Sepcic K."/>
            <person name="Shelest E."/>
            <person name="Sherlock G."/>
            <person name="Sophianopoulou V."/>
            <person name="Squina F.M."/>
            <person name="Sun H."/>
            <person name="Susca A."/>
            <person name="Todd R.B."/>
            <person name="Tsang A."/>
            <person name="Unkles S.E."/>
            <person name="van de Wiele N."/>
            <person name="van Rossen-Uffink D."/>
            <person name="Oliveira J.V."/>
            <person name="Vesth T.C."/>
            <person name="Visser J."/>
            <person name="Yu J.-H."/>
            <person name="Zhou M."/>
            <person name="Andersen M.R."/>
            <person name="Archer D.B."/>
            <person name="Baker S.E."/>
            <person name="Benoit I."/>
            <person name="Brakhage A.A."/>
            <person name="Braus G.H."/>
            <person name="Fischer R."/>
            <person name="Frisvad J.C."/>
            <person name="Goldman G.H."/>
            <person name="Houbraken J."/>
            <person name="Oakley B."/>
            <person name="Pocsi I."/>
            <person name="Scazzocchio C."/>
            <person name="Seiboth B."/>
            <person name="vanKuyk P.A."/>
            <person name="Wortman J."/>
            <person name="Dyer P.S."/>
            <person name="Grigoriev I.V."/>
        </authorList>
    </citation>
    <scope>NUCLEOTIDE SEQUENCE [LARGE SCALE GENOMIC DNA]</scope>
    <source>
        <strain evidence="17">CBS 506.65</strain>
    </source>
</reference>
<feature type="transmembrane region" description="Helical" evidence="14">
    <location>
        <begin position="255"/>
        <end position="281"/>
    </location>
</feature>
<keyword evidence="7 12" id="KW-0863">Zinc-finger</keyword>
<evidence type="ECO:0000259" key="15">
    <source>
        <dbReference type="PROSITE" id="PS50089"/>
    </source>
</evidence>
<dbReference type="STRING" id="1073090.A0A1L9SHC8"/>
<feature type="compositionally biased region" description="Polar residues" evidence="13">
    <location>
        <begin position="537"/>
        <end position="550"/>
    </location>
</feature>
<sequence>MRPSLRSSFPSSSSSSSSFASLFPPALVLLAVFSTVARAVTLAVSPSNSSQDLTWTDRVRFRLESSQLSLPVSVSLAPLTPPLVYLSENRLASFNVTGPLVAVDSSNLLTLGDQDIAFVSCDSSAYPGNLNASQTLVDVLTAQNPPDAVLLYSTQSSHCDLTTDNSNNNNNNNNNNNSTGTASYSNILTVLNATQAREIYTQLSAASGNVSAQVVANMSMVTPSSTSPSDSTTGTPNTGASSFTSSHVSPSPTTAVAMIILYSITGIITALFLGIIITGAVRAHRHPERYGPRNALGRPRQSRARGLGRAMLDAIPIVKFGDPNDANSDAVKRDVEMSLSSEDQASSHVAEDHHHHTETQDSEQTESQPEEPTTAPTTTTTTSDMQDHHQQDSTTERQAAGTPTPGSDHPAELANFSCPICTDDFIKGQDLRVLPCNHQFHPDCIDPWLINVSGTCPLCRIDLNPPKPDGEAENHEAEATPETAHAGSASTAPNASQTRQHRRFTTYLHETLNARRMRDASVEERLAALRSVRQVSLANGSDGAAQQSQQRNRLSSFRDRFRRSTLSTTAT</sequence>
<evidence type="ECO:0000256" key="7">
    <source>
        <dbReference type="ARBA" id="ARBA00022771"/>
    </source>
</evidence>
<dbReference type="GO" id="GO:0016567">
    <property type="term" value="P:protein ubiquitination"/>
    <property type="evidence" value="ECO:0007669"/>
    <property type="project" value="TreeGrafter"/>
</dbReference>
<feature type="compositionally biased region" description="Polar residues" evidence="13">
    <location>
        <begin position="338"/>
        <end position="347"/>
    </location>
</feature>
<feature type="compositionally biased region" description="Low complexity" evidence="13">
    <location>
        <begin position="165"/>
        <end position="178"/>
    </location>
</feature>
<feature type="domain" description="RING-type" evidence="15">
    <location>
        <begin position="418"/>
        <end position="460"/>
    </location>
</feature>
<keyword evidence="8" id="KW-0833">Ubl conjugation pathway</keyword>
<evidence type="ECO:0000256" key="6">
    <source>
        <dbReference type="ARBA" id="ARBA00022723"/>
    </source>
</evidence>
<dbReference type="PANTHER" id="PTHR45977">
    <property type="entry name" value="TARGET OF ERK KINASE MPK-1"/>
    <property type="match status" value="1"/>
</dbReference>
<dbReference type="InterPro" id="IPR001841">
    <property type="entry name" value="Znf_RING"/>
</dbReference>
<keyword evidence="17" id="KW-1185">Reference proteome</keyword>
<dbReference type="EMBL" id="KV878342">
    <property type="protein sequence ID" value="OJJ46595.1"/>
    <property type="molecule type" value="Genomic_DNA"/>
</dbReference>
<dbReference type="VEuPathDB" id="FungiDB:ASPZODRAFT_2129819"/>
<dbReference type="Proteomes" id="UP000184188">
    <property type="component" value="Unassembled WGS sequence"/>
</dbReference>
<feature type="compositionally biased region" description="Basic and acidic residues" evidence="13">
    <location>
        <begin position="349"/>
        <end position="359"/>
    </location>
</feature>